<keyword evidence="3" id="KW-1185">Reference proteome</keyword>
<feature type="region of interest" description="Disordered" evidence="1">
    <location>
        <begin position="86"/>
        <end position="113"/>
    </location>
</feature>
<dbReference type="OrthoDB" id="3193219at2"/>
<dbReference type="EMBL" id="CP009302">
    <property type="protein sequence ID" value="AJC12017.1"/>
    <property type="molecule type" value="Genomic_DNA"/>
</dbReference>
<accession>A0A0A8BA64</accession>
<reference evidence="2 3" key="2">
    <citation type="journal article" date="2015" name="Genome Announc.">
        <title>Complete Genome Sequence of Coriobacteriaceae Strain 68-1-3, a Novel Mucus-Degrading Isolate from the Swine Intestinal Tract.</title>
        <authorList>
            <person name="Looft T."/>
            <person name="Bayles D.O."/>
            <person name="Alt D.P."/>
            <person name="Stanton T.B."/>
        </authorList>
    </citation>
    <scope>NUCLEOTIDE SEQUENCE [LARGE SCALE GENOMIC DNA]</scope>
    <source>
        <strain evidence="2 3">68-1-3</strain>
    </source>
</reference>
<proteinExistence type="predicted"/>
<dbReference type="RefSeq" id="WP_039689017.1">
    <property type="nucleotide sequence ID" value="NZ_CP009302.1"/>
</dbReference>
<evidence type="ECO:0000256" key="1">
    <source>
        <dbReference type="SAM" id="MobiDB-lite"/>
    </source>
</evidence>
<dbReference type="HOGENOM" id="CLU_138443_0_0_11"/>
<evidence type="ECO:0000313" key="3">
    <source>
        <dbReference type="Proteomes" id="UP000031121"/>
    </source>
</evidence>
<protein>
    <submittedName>
        <fullName evidence="2">DNA gyrase</fullName>
    </submittedName>
</protein>
<feature type="compositionally biased region" description="Basic and acidic residues" evidence="1">
    <location>
        <begin position="129"/>
        <end position="140"/>
    </location>
</feature>
<reference evidence="3" key="1">
    <citation type="submission" date="2014-08" db="EMBL/GenBank/DDBJ databases">
        <title>Coriobacteriaceae sp. complete genome.</title>
        <authorList>
            <person name="Looft T."/>
            <person name="Bayles D.O."/>
            <person name="Stanton T.B."/>
        </authorList>
    </citation>
    <scope>NUCLEOTIDE SEQUENCE [LARGE SCALE GENOMIC DNA]</scope>
    <source>
        <strain evidence="3">68-1-3</strain>
    </source>
</reference>
<feature type="region of interest" description="Disordered" evidence="1">
    <location>
        <begin position="129"/>
        <end position="158"/>
    </location>
</feature>
<dbReference type="Proteomes" id="UP000031121">
    <property type="component" value="Chromosome"/>
</dbReference>
<organism evidence="2 3">
    <name type="scientific">Berryella intestinalis</name>
    <dbReference type="NCBI Taxonomy" id="1531429"/>
    <lineage>
        <taxon>Bacteria</taxon>
        <taxon>Bacillati</taxon>
        <taxon>Actinomycetota</taxon>
        <taxon>Coriobacteriia</taxon>
        <taxon>Eggerthellales</taxon>
        <taxon>Eggerthellaceae</taxon>
        <taxon>Berryella</taxon>
    </lineage>
</organism>
<evidence type="ECO:0000313" key="2">
    <source>
        <dbReference type="EMBL" id="AJC12017.1"/>
    </source>
</evidence>
<dbReference type="AlphaFoldDB" id="A0A0A8BA64"/>
<name>A0A0A8BA64_9ACTN</name>
<sequence length="158" mass="17950">MEDKKNVYITVHKSFVREGIEYFDKKTGQMGKFNSVTLPRDTVMDGMDLSFYQFSPLFVNESRFKGEDFRDIPLLADKEVWLKRTVMDPDGNPVTDESGRPVKNTVKVMPGQLKEALDSGRERYLASLSERAKGAREGSRELAGNTGRSSMSREDIPF</sequence>
<dbReference type="KEGG" id="cbac:JI75_04380"/>
<gene>
    <name evidence="2" type="ORF">JI75_04380</name>
</gene>
<dbReference type="STRING" id="1531429.JI75_04380"/>